<dbReference type="AlphaFoldDB" id="A0AAD5UV82"/>
<evidence type="ECO:0000256" key="2">
    <source>
        <dbReference type="ARBA" id="ARBA00022723"/>
    </source>
</evidence>
<feature type="region of interest" description="Disordered" evidence="4">
    <location>
        <begin position="850"/>
        <end position="1109"/>
    </location>
</feature>
<protein>
    <recommendedName>
        <fullName evidence="5">Zn(2)-C6 fungal-type domain-containing protein</fullName>
    </recommendedName>
</protein>
<sequence>MSQPLLSSFSSKSLLFTTRFVSTAILREAAVTTSFRTAKVLQRTVRTSAFAHPFSQLIQNIFCFSCRHIRSRITVVCAECKRLKLKCDRRTPCSSCLKRDTVQRCVYSQAAAEKIDVQSLHNRLLVVEGTLAQLSSAPPSTPISSAFNNLPPFKSSYPSQLTPAQSAAPGSSAHANASTSSLPGLPCNDRALLATGASGSSVVINLEDVSSIWIKELDLAPNSDSAQSQSSSLATSAPYTGTSLPNQINGGKSKVKLEPTPVVLPPSSPALSNSSVSTLSSSYPGGQASFFIPPLPYTTFLPSCSSNSSSNSAAPSTPSSHSSSTLHSSPPSSHSHYPASHLSYQNELPQVTPALMSHLPAPAHRSRLMQAFSETMVLHPCFNVRHFERRVEAMIAWAESGASFNPNAGEAGEIKRRELAREIFGLSTSGKKTNATGSASPKPTLSFFATAAAAFALGALVAHDNGESSHPNSSNPAGEIGGSPTPNEGLNPAALYALSEQALDLFEKTSPYDVDSVVAMILQVLFRLHEDRTHVSQAVFPLIGKMTNVARMMGLSMDPDEFPGTYTLFEAETRRRVWWDVFYYDLFVSDCMGHPPLIADNSFTTKLPADVDEEAFNPSSATVPVPVNGDGSDKDSMYFILKCRLAQLVKSVKKQTFRDPASEDNADLSIDQAASFEAEVSTWLGDLPPRYRLDLSSDISQAPVLPSIPPTLLAQRCELLIVANRIILKLYLPFLKDSSVAKPSHQAVLGTINAAHSIIHASRLLHSVWRTSRPATFDFYDFGRTLFDAAIVCAHAIVQQPSSILASEALKGVNAALEVMRDLDSAKADGMYGNQRTEALRIIEMMKRKAEMARNGSAHSEDPSLAGSKRKRQETEDDTLDSGFQLPFVGASVTSANTESSRAIAPLPRSTVLPSKDIQGSSQSGAPKPRVDASKPPSSKDKGIFPTPIGVRARPPQGRLVRQRTGSASPAPTPPPTSSRNKLPVQVPSHLPPPHVPPQVLAVPEHSNTGYPFPSQGQSQPMENHPHHHMMPHQEGYPAYDNRGDPNADARRFSHSGSFDNSPQPNQGFEPMANSPSYSSPQDFPPSYNNGPSPDGYYYPPEGPPQTFEHTAINPEVVLAQEYSMAPPAQSMDASVPSTPIEQNFMIPTENRQAPAYMQPQMGKGAPPPQNMGLQYPSGAVQPVQVNPAQMQGWAPQGNQQMWMGYNKYYQA</sequence>
<evidence type="ECO:0000256" key="1">
    <source>
        <dbReference type="ARBA" id="ARBA00004123"/>
    </source>
</evidence>
<evidence type="ECO:0000313" key="6">
    <source>
        <dbReference type="EMBL" id="KAJ3477534.1"/>
    </source>
</evidence>
<feature type="compositionally biased region" description="Polar residues" evidence="4">
    <location>
        <begin position="1055"/>
        <end position="1067"/>
    </location>
</feature>
<comment type="subcellular location">
    <subcellularLocation>
        <location evidence="1">Nucleus</location>
    </subcellularLocation>
</comment>
<comment type="caution">
    <text evidence="6">The sequence shown here is derived from an EMBL/GenBank/DDBJ whole genome shotgun (WGS) entry which is preliminary data.</text>
</comment>
<dbReference type="Pfam" id="PF00172">
    <property type="entry name" value="Zn_clus"/>
    <property type="match status" value="1"/>
</dbReference>
<organism evidence="6 7">
    <name type="scientific">Meripilus lineatus</name>
    <dbReference type="NCBI Taxonomy" id="2056292"/>
    <lineage>
        <taxon>Eukaryota</taxon>
        <taxon>Fungi</taxon>
        <taxon>Dikarya</taxon>
        <taxon>Basidiomycota</taxon>
        <taxon>Agaricomycotina</taxon>
        <taxon>Agaricomycetes</taxon>
        <taxon>Polyporales</taxon>
        <taxon>Meripilaceae</taxon>
        <taxon>Meripilus</taxon>
    </lineage>
</organism>
<feature type="compositionally biased region" description="Polar residues" evidence="4">
    <location>
        <begin position="1006"/>
        <end position="1022"/>
    </location>
</feature>
<dbReference type="PANTHER" id="PTHR31001:SF81">
    <property type="entry name" value="ZN(II)2CYS6 TRANSCRIPTION FACTOR"/>
    <property type="match status" value="1"/>
</dbReference>
<dbReference type="SUPFAM" id="SSF57701">
    <property type="entry name" value="Zn2/Cys6 DNA-binding domain"/>
    <property type="match status" value="1"/>
</dbReference>
<evidence type="ECO:0000256" key="3">
    <source>
        <dbReference type="ARBA" id="ARBA00023242"/>
    </source>
</evidence>
<dbReference type="Pfam" id="PF04082">
    <property type="entry name" value="Fungal_trans"/>
    <property type="match status" value="1"/>
</dbReference>
<proteinExistence type="predicted"/>
<dbReference type="PROSITE" id="PS00463">
    <property type="entry name" value="ZN2_CY6_FUNGAL_1"/>
    <property type="match status" value="1"/>
</dbReference>
<dbReference type="CDD" id="cd00067">
    <property type="entry name" value="GAL4"/>
    <property type="match status" value="1"/>
</dbReference>
<dbReference type="SMART" id="SM00906">
    <property type="entry name" value="Fungal_trans"/>
    <property type="match status" value="1"/>
</dbReference>
<dbReference type="GO" id="GO:0003677">
    <property type="term" value="F:DNA binding"/>
    <property type="evidence" value="ECO:0007669"/>
    <property type="project" value="InterPro"/>
</dbReference>
<dbReference type="GO" id="GO:0000981">
    <property type="term" value="F:DNA-binding transcription factor activity, RNA polymerase II-specific"/>
    <property type="evidence" value="ECO:0007669"/>
    <property type="project" value="InterPro"/>
</dbReference>
<dbReference type="GO" id="GO:0006351">
    <property type="term" value="P:DNA-templated transcription"/>
    <property type="evidence" value="ECO:0007669"/>
    <property type="project" value="InterPro"/>
</dbReference>
<feature type="region of interest" description="Disordered" evidence="4">
    <location>
        <begin position="465"/>
        <end position="486"/>
    </location>
</feature>
<feature type="compositionally biased region" description="Low complexity" evidence="4">
    <location>
        <begin position="223"/>
        <end position="237"/>
    </location>
</feature>
<feature type="compositionally biased region" description="Polar residues" evidence="4">
    <location>
        <begin position="238"/>
        <end position="250"/>
    </location>
</feature>
<accession>A0AAD5UV82</accession>
<dbReference type="InterPro" id="IPR036864">
    <property type="entry name" value="Zn2-C6_fun-type_DNA-bd_sf"/>
</dbReference>
<name>A0AAD5UV82_9APHY</name>
<dbReference type="GO" id="GO:0005634">
    <property type="term" value="C:nucleus"/>
    <property type="evidence" value="ECO:0007669"/>
    <property type="project" value="UniProtKB-SubCell"/>
</dbReference>
<feature type="compositionally biased region" description="Low complexity" evidence="4">
    <location>
        <begin position="1091"/>
        <end position="1100"/>
    </location>
</feature>
<reference evidence="6" key="1">
    <citation type="submission" date="2022-07" db="EMBL/GenBank/DDBJ databases">
        <title>Genome Sequence of Physisporinus lineatus.</title>
        <authorList>
            <person name="Buettner E."/>
        </authorList>
    </citation>
    <scope>NUCLEOTIDE SEQUENCE</scope>
    <source>
        <strain evidence="6">VT162</strain>
    </source>
</reference>
<dbReference type="CDD" id="cd12148">
    <property type="entry name" value="fungal_TF_MHR"/>
    <property type="match status" value="1"/>
</dbReference>
<feature type="compositionally biased region" description="Basic and acidic residues" evidence="4">
    <location>
        <begin position="1042"/>
        <end position="1052"/>
    </location>
</feature>
<keyword evidence="2" id="KW-0479">Metal-binding</keyword>
<feature type="compositionally biased region" description="Polar residues" evidence="4">
    <location>
        <begin position="1074"/>
        <end position="1090"/>
    </location>
</feature>
<gene>
    <name evidence="6" type="ORF">NLI96_g10397</name>
</gene>
<evidence type="ECO:0000313" key="7">
    <source>
        <dbReference type="Proteomes" id="UP001212997"/>
    </source>
</evidence>
<feature type="compositionally biased region" description="Basic and acidic residues" evidence="4">
    <location>
        <begin position="929"/>
        <end position="943"/>
    </location>
</feature>
<feature type="domain" description="Zn(2)-C6 fungal-type" evidence="5">
    <location>
        <begin position="76"/>
        <end position="107"/>
    </location>
</feature>
<dbReference type="InterPro" id="IPR007219">
    <property type="entry name" value="XnlR_reg_dom"/>
</dbReference>
<dbReference type="PROSITE" id="PS50048">
    <property type="entry name" value="ZN2_CY6_FUNGAL_2"/>
    <property type="match status" value="1"/>
</dbReference>
<dbReference type="EMBL" id="JANAWD010000585">
    <property type="protein sequence ID" value="KAJ3477534.1"/>
    <property type="molecule type" value="Genomic_DNA"/>
</dbReference>
<feature type="region of interest" description="Disordered" evidence="4">
    <location>
        <begin position="308"/>
        <end position="340"/>
    </location>
</feature>
<evidence type="ECO:0000256" key="4">
    <source>
        <dbReference type="SAM" id="MobiDB-lite"/>
    </source>
</evidence>
<feature type="region of interest" description="Disordered" evidence="4">
    <location>
        <begin position="223"/>
        <end position="261"/>
    </location>
</feature>
<keyword evidence="7" id="KW-1185">Reference proteome</keyword>
<dbReference type="GO" id="GO:0008270">
    <property type="term" value="F:zinc ion binding"/>
    <property type="evidence" value="ECO:0007669"/>
    <property type="project" value="InterPro"/>
</dbReference>
<dbReference type="SMART" id="SM00066">
    <property type="entry name" value="GAL4"/>
    <property type="match status" value="1"/>
</dbReference>
<dbReference type="InterPro" id="IPR050613">
    <property type="entry name" value="Sec_Metabolite_Reg"/>
</dbReference>
<feature type="region of interest" description="Disordered" evidence="4">
    <location>
        <begin position="158"/>
        <end position="180"/>
    </location>
</feature>
<dbReference type="Gene3D" id="4.10.240.10">
    <property type="entry name" value="Zn(2)-C6 fungal-type DNA-binding domain"/>
    <property type="match status" value="1"/>
</dbReference>
<evidence type="ECO:0000259" key="5">
    <source>
        <dbReference type="PROSITE" id="PS50048"/>
    </source>
</evidence>
<dbReference type="InterPro" id="IPR001138">
    <property type="entry name" value="Zn2Cys6_DnaBD"/>
</dbReference>
<feature type="compositionally biased region" description="Polar residues" evidence="4">
    <location>
        <begin position="892"/>
        <end position="901"/>
    </location>
</feature>
<dbReference type="PANTHER" id="PTHR31001">
    <property type="entry name" value="UNCHARACTERIZED TRANSCRIPTIONAL REGULATORY PROTEIN"/>
    <property type="match status" value="1"/>
</dbReference>
<keyword evidence="3" id="KW-0539">Nucleus</keyword>
<dbReference type="Proteomes" id="UP001212997">
    <property type="component" value="Unassembled WGS sequence"/>
</dbReference>